<evidence type="ECO:0000313" key="3">
    <source>
        <dbReference type="Proteomes" id="UP001595696"/>
    </source>
</evidence>
<evidence type="ECO:0000259" key="1">
    <source>
        <dbReference type="Pfam" id="PF20615"/>
    </source>
</evidence>
<keyword evidence="3" id="KW-1185">Reference proteome</keyword>
<dbReference type="Pfam" id="PF20615">
    <property type="entry name" value="DUF6802"/>
    <property type="match status" value="1"/>
</dbReference>
<dbReference type="InterPro" id="IPR046543">
    <property type="entry name" value="DUF6802"/>
</dbReference>
<dbReference type="Proteomes" id="UP001595696">
    <property type="component" value="Unassembled WGS sequence"/>
</dbReference>
<feature type="domain" description="DUF6802" evidence="1">
    <location>
        <begin position="1"/>
        <end position="101"/>
    </location>
</feature>
<protein>
    <submittedName>
        <fullName evidence="2">DUF6802 family protein</fullName>
    </submittedName>
</protein>
<reference evidence="3" key="1">
    <citation type="journal article" date="2019" name="Int. J. Syst. Evol. Microbiol.">
        <title>The Global Catalogue of Microorganisms (GCM) 10K type strain sequencing project: providing services to taxonomists for standard genome sequencing and annotation.</title>
        <authorList>
            <consortium name="The Broad Institute Genomics Platform"/>
            <consortium name="The Broad Institute Genome Sequencing Center for Infectious Disease"/>
            <person name="Wu L."/>
            <person name="Ma J."/>
        </authorList>
    </citation>
    <scope>NUCLEOTIDE SEQUENCE [LARGE SCALE GENOMIC DNA]</scope>
    <source>
        <strain evidence="3">CGMCC 4.7330</strain>
    </source>
</reference>
<evidence type="ECO:0000313" key="2">
    <source>
        <dbReference type="EMBL" id="MFC3964612.1"/>
    </source>
</evidence>
<gene>
    <name evidence="2" type="ORF">ACFO0B_21725</name>
</gene>
<dbReference type="RefSeq" id="WP_378614366.1">
    <property type="nucleotide sequence ID" value="NZ_JBHSAX010000017.1"/>
</dbReference>
<proteinExistence type="predicted"/>
<name>A0ABV8DZ54_9NOCA</name>
<sequence>MVNSAEFPGMDLPDVDAASPLHDLGEVGLVHPTQDIDGDGALDSITESDEHGLRVWTDADRDGLADHLTVVEKDGDYAAWEFHHHPDGTSEWVRTDRGRLG</sequence>
<comment type="caution">
    <text evidence="2">The sequence shown here is derived from an EMBL/GenBank/DDBJ whole genome shotgun (WGS) entry which is preliminary data.</text>
</comment>
<dbReference type="EMBL" id="JBHSAX010000017">
    <property type="protein sequence ID" value="MFC3964612.1"/>
    <property type="molecule type" value="Genomic_DNA"/>
</dbReference>
<organism evidence="2 3">
    <name type="scientific">Nocardia jiangsuensis</name>
    <dbReference type="NCBI Taxonomy" id="1691563"/>
    <lineage>
        <taxon>Bacteria</taxon>
        <taxon>Bacillati</taxon>
        <taxon>Actinomycetota</taxon>
        <taxon>Actinomycetes</taxon>
        <taxon>Mycobacteriales</taxon>
        <taxon>Nocardiaceae</taxon>
        <taxon>Nocardia</taxon>
    </lineage>
</organism>
<accession>A0ABV8DZ54</accession>